<organism evidence="1">
    <name type="scientific">hydrothermal vent metagenome</name>
    <dbReference type="NCBI Taxonomy" id="652676"/>
    <lineage>
        <taxon>unclassified sequences</taxon>
        <taxon>metagenomes</taxon>
        <taxon>ecological metagenomes</taxon>
    </lineage>
</organism>
<reference evidence="1" key="1">
    <citation type="submission" date="2018-06" db="EMBL/GenBank/DDBJ databases">
        <authorList>
            <person name="Zhirakovskaya E."/>
        </authorList>
    </citation>
    <scope>NUCLEOTIDE SEQUENCE</scope>
</reference>
<protein>
    <recommendedName>
        <fullName evidence="2">Lipoprotein</fullName>
    </recommendedName>
</protein>
<gene>
    <name evidence="1" type="ORF">MNBD_IGNAVI01-330</name>
</gene>
<dbReference type="PROSITE" id="PS51257">
    <property type="entry name" value="PROKAR_LIPOPROTEIN"/>
    <property type="match status" value="1"/>
</dbReference>
<name>A0A3B1DBP7_9ZZZZ</name>
<dbReference type="EMBL" id="UOGD01000441">
    <property type="protein sequence ID" value="VAX29215.1"/>
    <property type="molecule type" value="Genomic_DNA"/>
</dbReference>
<dbReference type="AlphaFoldDB" id="A0A3B1DBP7"/>
<accession>A0A3B1DBP7</accession>
<evidence type="ECO:0000313" key="1">
    <source>
        <dbReference type="EMBL" id="VAX29215.1"/>
    </source>
</evidence>
<sequence length="215" mass="24984">MRIYFINIIFIIFIACNSSDNNAPGNDQFGNKAELQNENIDTSAEDNGSAKRKVTNIIENSPKLNNAEVPSISELWNTYKKCKAEAETDYKDGDIQAMVKNFAASANAAIELSRDDLAAWQLNNIGHYSIEEFTQRTDYQERVRTLAIMKDQTQRDAYYNETKQVFKQNYHLLKSSEPYLKKAKRLDRKYKRSDRTDAIKNNLSFIKWVKEFLRK</sequence>
<evidence type="ECO:0008006" key="2">
    <source>
        <dbReference type="Google" id="ProtNLM"/>
    </source>
</evidence>
<proteinExistence type="predicted"/>